<proteinExistence type="predicted"/>
<organism evidence="2 3">
    <name type="scientific">Linnemannia gamsii</name>
    <dbReference type="NCBI Taxonomy" id="64522"/>
    <lineage>
        <taxon>Eukaryota</taxon>
        <taxon>Fungi</taxon>
        <taxon>Fungi incertae sedis</taxon>
        <taxon>Mucoromycota</taxon>
        <taxon>Mortierellomycotina</taxon>
        <taxon>Mortierellomycetes</taxon>
        <taxon>Mortierellales</taxon>
        <taxon>Mortierellaceae</taxon>
        <taxon>Linnemannia</taxon>
    </lineage>
</organism>
<feature type="compositionally biased region" description="Low complexity" evidence="1">
    <location>
        <begin position="1"/>
        <end position="22"/>
    </location>
</feature>
<protein>
    <submittedName>
        <fullName evidence="2">Uncharacterized protein</fullName>
    </submittedName>
</protein>
<reference evidence="2" key="1">
    <citation type="journal article" date="2020" name="Fungal Divers.">
        <title>Resolving the Mortierellaceae phylogeny through synthesis of multi-gene phylogenetics and phylogenomics.</title>
        <authorList>
            <person name="Vandepol N."/>
            <person name="Liber J."/>
            <person name="Desiro A."/>
            <person name="Na H."/>
            <person name="Kennedy M."/>
            <person name="Barry K."/>
            <person name="Grigoriev I.V."/>
            <person name="Miller A.N."/>
            <person name="O'Donnell K."/>
            <person name="Stajich J.E."/>
            <person name="Bonito G."/>
        </authorList>
    </citation>
    <scope>NUCLEOTIDE SEQUENCE</scope>
    <source>
        <strain evidence="2">NVP60</strain>
    </source>
</reference>
<gene>
    <name evidence="2" type="ORF">BGZ97_001539</name>
</gene>
<comment type="caution">
    <text evidence="2">The sequence shown here is derived from an EMBL/GenBank/DDBJ whole genome shotgun (WGS) entry which is preliminary data.</text>
</comment>
<dbReference type="OrthoDB" id="2439141at2759"/>
<feature type="region of interest" description="Disordered" evidence="1">
    <location>
        <begin position="1"/>
        <end position="31"/>
    </location>
</feature>
<dbReference type="Proteomes" id="UP000823405">
    <property type="component" value="Unassembled WGS sequence"/>
</dbReference>
<dbReference type="EMBL" id="JAAAIN010001319">
    <property type="protein sequence ID" value="KAG0304333.1"/>
    <property type="molecule type" value="Genomic_DNA"/>
</dbReference>
<keyword evidence="3" id="KW-1185">Reference proteome</keyword>
<sequence length="198" mass="22427">MSMNVSSSQSSQESDFSESIMSNQEASEDFSELEIPTRIRQPMIRSFQPYGFNLSDTDTIFDPSGSSDRIRIEFKSELYLETARFVNDLFEPAEVTLPGGGKVYAYLTFGTSKRLGEGTEAYIRPMKRRSDRVIVDLKLELALRSHAYCSLVEIENYKALEVKDLICTLRFSDHSKHLARSLSSLLIQSGDEVLLCLK</sequence>
<accession>A0A9P6QW88</accession>
<evidence type="ECO:0000313" key="3">
    <source>
        <dbReference type="Proteomes" id="UP000823405"/>
    </source>
</evidence>
<dbReference type="AlphaFoldDB" id="A0A9P6QW88"/>
<name>A0A9P6QW88_9FUNG</name>
<evidence type="ECO:0000256" key="1">
    <source>
        <dbReference type="SAM" id="MobiDB-lite"/>
    </source>
</evidence>
<feature type="non-terminal residue" evidence="2">
    <location>
        <position position="198"/>
    </location>
</feature>
<evidence type="ECO:0000313" key="2">
    <source>
        <dbReference type="EMBL" id="KAG0304333.1"/>
    </source>
</evidence>